<keyword evidence="1" id="KW-1133">Transmembrane helix</keyword>
<gene>
    <name evidence="3" type="ORF">METZ01_LOCUS23284</name>
</gene>
<evidence type="ECO:0000259" key="2">
    <source>
        <dbReference type="Pfam" id="PF07331"/>
    </source>
</evidence>
<dbReference type="InterPro" id="IPR005064">
    <property type="entry name" value="BUG"/>
</dbReference>
<evidence type="ECO:0000313" key="3">
    <source>
        <dbReference type="EMBL" id="SUZ70430.1"/>
    </source>
</evidence>
<dbReference type="Pfam" id="PF03401">
    <property type="entry name" value="TctC"/>
    <property type="match status" value="1"/>
</dbReference>
<keyword evidence="1" id="KW-0472">Membrane</keyword>
<evidence type="ECO:0000256" key="1">
    <source>
        <dbReference type="SAM" id="Phobius"/>
    </source>
</evidence>
<name>A0A381PU54_9ZZZZ</name>
<dbReference type="InterPro" id="IPR009936">
    <property type="entry name" value="DUF1468"/>
</dbReference>
<dbReference type="PANTHER" id="PTHR42928">
    <property type="entry name" value="TRICARBOXYLATE-BINDING PROTEIN"/>
    <property type="match status" value="1"/>
</dbReference>
<organism evidence="3">
    <name type="scientific">marine metagenome</name>
    <dbReference type="NCBI Taxonomy" id="408172"/>
    <lineage>
        <taxon>unclassified sequences</taxon>
        <taxon>metagenomes</taxon>
        <taxon>ecological metagenomes</taxon>
    </lineage>
</organism>
<feature type="transmembrane region" description="Helical" evidence="1">
    <location>
        <begin position="424"/>
        <end position="441"/>
    </location>
</feature>
<feature type="transmembrane region" description="Helical" evidence="1">
    <location>
        <begin position="331"/>
        <end position="350"/>
    </location>
</feature>
<proteinExistence type="predicted"/>
<feature type="transmembrane region" description="Helical" evidence="1">
    <location>
        <begin position="362"/>
        <end position="383"/>
    </location>
</feature>
<reference evidence="3" key="1">
    <citation type="submission" date="2018-05" db="EMBL/GenBank/DDBJ databases">
        <authorList>
            <person name="Lanie J.A."/>
            <person name="Ng W.-L."/>
            <person name="Kazmierczak K.M."/>
            <person name="Andrzejewski T.M."/>
            <person name="Davidsen T.M."/>
            <person name="Wayne K.J."/>
            <person name="Tettelin H."/>
            <person name="Glass J.I."/>
            <person name="Rusch D."/>
            <person name="Podicherti R."/>
            <person name="Tsui H.-C.T."/>
            <person name="Winkler M.E."/>
        </authorList>
    </citation>
    <scope>NUCLEOTIDE SEQUENCE</scope>
</reference>
<dbReference type="EMBL" id="UINC01001091">
    <property type="protein sequence ID" value="SUZ70430.1"/>
    <property type="molecule type" value="Genomic_DNA"/>
</dbReference>
<protein>
    <recommendedName>
        <fullName evidence="2">DUF1468 domain-containing protein</fullName>
    </recommendedName>
</protein>
<keyword evidence="1" id="KW-0812">Transmembrane</keyword>
<dbReference type="Gene3D" id="3.40.190.150">
    <property type="entry name" value="Bordetella uptake gene, domain 1"/>
    <property type="match status" value="1"/>
</dbReference>
<dbReference type="InterPro" id="IPR042100">
    <property type="entry name" value="Bug_dom1"/>
</dbReference>
<dbReference type="PANTHER" id="PTHR42928:SF5">
    <property type="entry name" value="BLR1237 PROTEIN"/>
    <property type="match status" value="1"/>
</dbReference>
<feature type="domain" description="DUF1468" evidence="2">
    <location>
        <begin position="363"/>
        <end position="494"/>
    </location>
</feature>
<dbReference type="Pfam" id="PF07331">
    <property type="entry name" value="TctB"/>
    <property type="match status" value="1"/>
</dbReference>
<feature type="transmembrane region" description="Helical" evidence="1">
    <location>
        <begin position="447"/>
        <end position="464"/>
    </location>
</feature>
<sequence>MVIKSTLKFRILFFLLFGIVFAGFPDKPIKIVVYTGPGGLIDITARKFASVADKYVDATFVVENKPGAGGIVALKKVLQAPEDGYNLYACTKSNIAKFIQVGGRDYVNALHWTAMLMADPECVLTNVENDIFEWNDIVNDALQNPGEQNWVGPAAGGLDHVTAMKIWDEYGMYAKWIPYKSGGKAIAALLGEQGVAYVGNPRDALGNPDLYIAAVSSDERLEAFPNAPTFAELGTTTLNNEYMWRGFALKAGTPPDVIEWYTNLFQQVTADPDWKEFWEKGGIDVEFIGGDEFTDIVKQDVETFEYYLTKSEIISTSSNNGLSKYGEGTPLLILTIGLITVIGLAGYLIYKSSFSNTFGRIMVIGFFLLISIVFYLQSFIFPVSGEVGPAVVPRLWIFALVPLSLLLLVKTLRNKEGVEDAGPRVDIVLTFIGFLVVYLLVMNYVGYFLSTFVFMITGMIYLGYKNIKVMLITSATWIVFSYIIFYKILFVPLPLGKWFDGLF</sequence>
<accession>A0A381PU54</accession>
<dbReference type="CDD" id="cd07012">
    <property type="entry name" value="PBP2_Bug_TTT"/>
    <property type="match status" value="1"/>
</dbReference>
<feature type="transmembrane region" description="Helical" evidence="1">
    <location>
        <begin position="395"/>
        <end position="412"/>
    </location>
</feature>
<dbReference type="Gene3D" id="3.40.190.10">
    <property type="entry name" value="Periplasmic binding protein-like II"/>
    <property type="match status" value="1"/>
</dbReference>
<dbReference type="AlphaFoldDB" id="A0A381PU54"/>
<feature type="transmembrane region" description="Helical" evidence="1">
    <location>
        <begin position="471"/>
        <end position="493"/>
    </location>
</feature>